<feature type="domain" description="DUF6930" evidence="1">
    <location>
        <begin position="9"/>
        <end position="133"/>
    </location>
</feature>
<dbReference type="Pfam" id="PF23988">
    <property type="entry name" value="DUF7309"/>
    <property type="match status" value="1"/>
</dbReference>
<evidence type="ECO:0000313" key="4">
    <source>
        <dbReference type="Proteomes" id="UP000238937"/>
    </source>
</evidence>
<comment type="caution">
    <text evidence="3">The sequence shown here is derived from an EMBL/GenBank/DDBJ whole genome shotgun (WGS) entry which is preliminary data.</text>
</comment>
<evidence type="ECO:0000259" key="1">
    <source>
        <dbReference type="Pfam" id="PF22007"/>
    </source>
</evidence>
<organism evidence="3 4">
    <name type="scientific">Chamaesiphon polymorphus CCALA 037</name>
    <dbReference type="NCBI Taxonomy" id="2107692"/>
    <lineage>
        <taxon>Bacteria</taxon>
        <taxon>Bacillati</taxon>
        <taxon>Cyanobacteriota</taxon>
        <taxon>Cyanophyceae</taxon>
        <taxon>Gomontiellales</taxon>
        <taxon>Chamaesiphonaceae</taxon>
        <taxon>Chamaesiphon</taxon>
    </lineage>
</organism>
<dbReference type="EMBL" id="PVWO01000083">
    <property type="protein sequence ID" value="PSB57282.1"/>
    <property type="molecule type" value="Genomic_DNA"/>
</dbReference>
<dbReference type="Pfam" id="PF22007">
    <property type="entry name" value="DUF6930"/>
    <property type="match status" value="1"/>
</dbReference>
<sequence length="541" mass="60577">MTAISPSTQRRLKQLPQVPSVWEGDRRYVAQLVEDAELEDNDRRELIVWVDGVECVVRSMKVVNSTMGTEAVVRALLEAMEAPQAPSQPARPQKIIVCDRQLQFYLRGVLQDLDIVVEYVPELPIVDELFNRFSEMAGARAPKLPRKYLDLLKATARELWDLAPWAMLADYEAISIELNQWDIEKFYVSVMGMLGMEYGVLLYRSVESLQRFRAMALSEDESGQMESAFLSQDCIFVTFDAIAPDATIDLGELSATEIEPSFGNIHPMEGMRPFLYEEEAIATYIALVALGQFVAAFRQQLQADDLPRLSKTIQVPPPDLSPAILPLQGQSLPVKVETLPELSQELLKMHLAMDEGDEFDPLELQIREDLIPDNSFISLGMMPWDRVETIRRSASYHQTSEVKPAGEGLPIISIQTTRPKAREIIERIQQAGGLQGICFNPGEDPISGDSFDLGILQLADGEMQLFGEFYNESAVHIEARKKWNQRSKTTKGYCGLLVAQGLTGKARGNPGIRETIAFLETKSLSNDDLGLGTLQLTPHFE</sequence>
<gene>
    <name evidence="3" type="ORF">C7B77_08930</name>
</gene>
<dbReference type="Proteomes" id="UP000238937">
    <property type="component" value="Unassembled WGS sequence"/>
</dbReference>
<protein>
    <submittedName>
        <fullName evidence="3">Uncharacterized protein</fullName>
    </submittedName>
</protein>
<accession>A0A2T1GI40</accession>
<evidence type="ECO:0000259" key="2">
    <source>
        <dbReference type="Pfam" id="PF23988"/>
    </source>
</evidence>
<name>A0A2T1GI40_9CYAN</name>
<dbReference type="AlphaFoldDB" id="A0A2T1GI40"/>
<dbReference type="OrthoDB" id="500911at2"/>
<keyword evidence="4" id="KW-1185">Reference proteome</keyword>
<proteinExistence type="predicted"/>
<dbReference type="InterPro" id="IPR054216">
    <property type="entry name" value="DUF6930"/>
</dbReference>
<feature type="domain" description="DUF7309" evidence="2">
    <location>
        <begin position="154"/>
        <end position="240"/>
    </location>
</feature>
<dbReference type="InterPro" id="IPR055733">
    <property type="entry name" value="DUF7309"/>
</dbReference>
<evidence type="ECO:0000313" key="3">
    <source>
        <dbReference type="EMBL" id="PSB57282.1"/>
    </source>
</evidence>
<reference evidence="3 4" key="1">
    <citation type="submission" date="2018-03" db="EMBL/GenBank/DDBJ databases">
        <title>The ancient ancestry and fast evolution of plastids.</title>
        <authorList>
            <person name="Moore K.R."/>
            <person name="Magnabosco C."/>
            <person name="Momper L."/>
            <person name="Gold D.A."/>
            <person name="Bosak T."/>
            <person name="Fournier G.P."/>
        </authorList>
    </citation>
    <scope>NUCLEOTIDE SEQUENCE [LARGE SCALE GENOMIC DNA]</scope>
    <source>
        <strain evidence="3 4">CCALA 037</strain>
    </source>
</reference>
<dbReference type="RefSeq" id="WP_106303050.1">
    <property type="nucleotide sequence ID" value="NZ_PVWO01000083.1"/>
</dbReference>